<accession>A0ACC1CGU6</accession>
<keyword evidence="2" id="KW-1185">Reference proteome</keyword>
<gene>
    <name evidence="1" type="ORF">K1T71_013566</name>
</gene>
<proteinExistence type="predicted"/>
<comment type="caution">
    <text evidence="1">The sequence shown here is derived from an EMBL/GenBank/DDBJ whole genome shotgun (WGS) entry which is preliminary data.</text>
</comment>
<reference evidence="1 2" key="1">
    <citation type="journal article" date="2021" name="Front. Genet.">
        <title>Chromosome-Level Genome Assembly Reveals Significant Gene Expansion in the Toll and IMD Signaling Pathways of Dendrolimus kikuchii.</title>
        <authorList>
            <person name="Zhou J."/>
            <person name="Wu P."/>
            <person name="Xiong Z."/>
            <person name="Liu N."/>
            <person name="Zhao N."/>
            <person name="Ji M."/>
            <person name="Qiu Y."/>
            <person name="Yang B."/>
        </authorList>
    </citation>
    <scope>NUCLEOTIDE SEQUENCE [LARGE SCALE GENOMIC DNA]</scope>
    <source>
        <strain evidence="1">Ann1</strain>
    </source>
</reference>
<organism evidence="1 2">
    <name type="scientific">Dendrolimus kikuchii</name>
    <dbReference type="NCBI Taxonomy" id="765133"/>
    <lineage>
        <taxon>Eukaryota</taxon>
        <taxon>Metazoa</taxon>
        <taxon>Ecdysozoa</taxon>
        <taxon>Arthropoda</taxon>
        <taxon>Hexapoda</taxon>
        <taxon>Insecta</taxon>
        <taxon>Pterygota</taxon>
        <taxon>Neoptera</taxon>
        <taxon>Endopterygota</taxon>
        <taxon>Lepidoptera</taxon>
        <taxon>Glossata</taxon>
        <taxon>Ditrysia</taxon>
        <taxon>Bombycoidea</taxon>
        <taxon>Lasiocampidae</taxon>
        <taxon>Dendrolimus</taxon>
    </lineage>
</organism>
<name>A0ACC1CGU6_9NEOP</name>
<sequence>MKKYYENFILCGEADFHCLVCTMTMHKEDLDRHIENDYHDDCKFLAVLLDEYKEDGIYQILIYYYCIFCNHIVKRSKIKRHISQDRHISNTKLTKIPTCKLYVEYKNEYVVVKNNYGMIKVLRKWEWHGIIKRKCLLCNITVDCNDKHISEHDHITRLIKTYVKNEKFLYRQINEKLFQCFDCMKIILNNDLLNHITTQEHDDNYLKHYVDTSKIYSQLEGNTNDEEIKDYGKIRAKLARYGRKHYIKLTARGVKGFCVLCAKFLSVQMSVFESHVKGSIHSSHLKLRLTNEPSIQPILDEDYEIMPFMKKVKSLVYLSDIEVFWMNKEYLIPKSNFMMWKEIELDKNNKKCLCLACGILFPCGKESAHCMTLEHKKSFFTSFVIFTMEPEDHIFREVKPNLFHCCSCNNLFPNWNTLSRVAYDCNSNYDVLNAKFNGYLGNMIEIKLSHSCDIFYLDVLRAVFGANIYLTLNYSHNENSKVLNLENYIREVIR</sequence>
<dbReference type="Proteomes" id="UP000824533">
    <property type="component" value="Linkage Group LG26"/>
</dbReference>
<evidence type="ECO:0000313" key="1">
    <source>
        <dbReference type="EMBL" id="KAJ0170794.1"/>
    </source>
</evidence>
<protein>
    <submittedName>
        <fullName evidence="1">Uncharacterized protein</fullName>
    </submittedName>
</protein>
<dbReference type="EMBL" id="CM034412">
    <property type="protein sequence ID" value="KAJ0170794.1"/>
    <property type="molecule type" value="Genomic_DNA"/>
</dbReference>
<evidence type="ECO:0000313" key="2">
    <source>
        <dbReference type="Proteomes" id="UP000824533"/>
    </source>
</evidence>